<protein>
    <submittedName>
        <fullName evidence="2">Uncharacterized protein</fullName>
    </submittedName>
</protein>
<name>A0ABR2U5M7_9ROSI</name>
<accession>A0ABR2U5M7</accession>
<reference evidence="2 3" key="1">
    <citation type="journal article" date="2024" name="G3 (Bethesda)">
        <title>Genome assembly of Hibiscus sabdariffa L. provides insights into metabolisms of medicinal natural products.</title>
        <authorList>
            <person name="Kim T."/>
        </authorList>
    </citation>
    <scope>NUCLEOTIDE SEQUENCE [LARGE SCALE GENOMIC DNA]</scope>
    <source>
        <strain evidence="2">TK-2024</strain>
        <tissue evidence="2">Old leaves</tissue>
    </source>
</reference>
<evidence type="ECO:0000313" key="2">
    <source>
        <dbReference type="EMBL" id="KAK9044811.1"/>
    </source>
</evidence>
<comment type="caution">
    <text evidence="2">The sequence shown here is derived from an EMBL/GenBank/DDBJ whole genome shotgun (WGS) entry which is preliminary data.</text>
</comment>
<evidence type="ECO:0000313" key="3">
    <source>
        <dbReference type="Proteomes" id="UP001396334"/>
    </source>
</evidence>
<dbReference type="InterPro" id="IPR039615">
    <property type="entry name" value="PKS"/>
</dbReference>
<keyword evidence="3" id="KW-1185">Reference proteome</keyword>
<organism evidence="2 3">
    <name type="scientific">Hibiscus sabdariffa</name>
    <name type="common">roselle</name>
    <dbReference type="NCBI Taxonomy" id="183260"/>
    <lineage>
        <taxon>Eukaryota</taxon>
        <taxon>Viridiplantae</taxon>
        <taxon>Streptophyta</taxon>
        <taxon>Embryophyta</taxon>
        <taxon>Tracheophyta</taxon>
        <taxon>Spermatophyta</taxon>
        <taxon>Magnoliopsida</taxon>
        <taxon>eudicotyledons</taxon>
        <taxon>Gunneridae</taxon>
        <taxon>Pentapetalae</taxon>
        <taxon>rosids</taxon>
        <taxon>malvids</taxon>
        <taxon>Malvales</taxon>
        <taxon>Malvaceae</taxon>
        <taxon>Malvoideae</taxon>
        <taxon>Hibiscus</taxon>
    </lineage>
</organism>
<feature type="region of interest" description="Disordered" evidence="1">
    <location>
        <begin position="208"/>
        <end position="228"/>
    </location>
</feature>
<sequence length="319" mass="35502">MDGAKRENSSVGEVSSSSFFSSAEEIFVHEIPEPTNQHPHSDMEEGEISVFGAEKYFNMELDDEVDACPRFYNKYSNQIHQHRMIPTAGSETSWTSQSVWLPSFMRDRSVNEQNVHHGRKDYSNEPIQIDHRYMNMDGMKLVQAKFQAKDEFNTQSFETRFDNPRKSEQVLGSSAMNKVEIGKNLEKKLCMLTWDAIPGAPTISSAYKSRYPEDDNGTEGSSDLFEIGGQASESDGMSSCMMTPYAPSETSIEWSVVTASAADCSGYGDETKSAKSIIAPTSKAAGMAKDAQRSRAGGLLGCRKHKAVMVAESAYRKRW</sequence>
<dbReference type="Proteomes" id="UP001396334">
    <property type="component" value="Unassembled WGS sequence"/>
</dbReference>
<dbReference type="PANTHER" id="PTHR33781">
    <property type="entry name" value="PROTEIN PHYTOCHROME KINASE SUBSTRATE 1-RELATED"/>
    <property type="match status" value="1"/>
</dbReference>
<gene>
    <name evidence="2" type="ORF">V6N11_058702</name>
</gene>
<dbReference type="PANTHER" id="PTHR33781:SF3">
    <property type="entry name" value="PROTEIN PHYTOCHROME KINASE SUBSTRATE 3"/>
    <property type="match status" value="1"/>
</dbReference>
<dbReference type="EMBL" id="JBBPBN010000002">
    <property type="protein sequence ID" value="KAK9044811.1"/>
    <property type="molecule type" value="Genomic_DNA"/>
</dbReference>
<evidence type="ECO:0000256" key="1">
    <source>
        <dbReference type="SAM" id="MobiDB-lite"/>
    </source>
</evidence>
<proteinExistence type="predicted"/>